<dbReference type="VEuPathDB" id="TriTrypDB:BSAL_10425"/>
<evidence type="ECO:0000313" key="3">
    <source>
        <dbReference type="Proteomes" id="UP000051952"/>
    </source>
</evidence>
<accession>A0A0S4JDI3</accession>
<dbReference type="EMBL" id="CYKH01001529">
    <property type="protein sequence ID" value="CUG87498.1"/>
    <property type="molecule type" value="Genomic_DNA"/>
</dbReference>
<dbReference type="AlphaFoldDB" id="A0A0S4JDI3"/>
<protein>
    <submittedName>
        <fullName evidence="2">Uncharacterized protein</fullName>
    </submittedName>
</protein>
<name>A0A0S4JDI3_BODSA</name>
<evidence type="ECO:0000313" key="2">
    <source>
        <dbReference type="EMBL" id="CUG87498.1"/>
    </source>
</evidence>
<proteinExistence type="predicted"/>
<gene>
    <name evidence="2" type="ORF">BSAL_10425</name>
</gene>
<dbReference type="Proteomes" id="UP000051952">
    <property type="component" value="Unassembled WGS sequence"/>
</dbReference>
<feature type="region of interest" description="Disordered" evidence="1">
    <location>
        <begin position="50"/>
        <end position="71"/>
    </location>
</feature>
<keyword evidence="3" id="KW-1185">Reference proteome</keyword>
<evidence type="ECO:0000256" key="1">
    <source>
        <dbReference type="SAM" id="MobiDB-lite"/>
    </source>
</evidence>
<reference evidence="3" key="1">
    <citation type="submission" date="2015-09" db="EMBL/GenBank/DDBJ databases">
        <authorList>
            <consortium name="Pathogen Informatics"/>
        </authorList>
    </citation>
    <scope>NUCLEOTIDE SEQUENCE [LARGE SCALE GENOMIC DNA]</scope>
    <source>
        <strain evidence="3">Lake Konstanz</strain>
    </source>
</reference>
<sequence length="345" mass="39052">MLTALRRFTTSASHASLPSATSRVFPVVLGRSSSSTLTCSTRHFTNVGEDLHSNPIGRTNDVPQFGSGKKRVKREETRILQNKAVLEDHARRRRAPTQDEEDDAEVVCRARYGFLEKPPYLQYWSHFLFEIKRIEFRWSLTPGIGGVYHLRIIEHDADGEHELCHLVGDGKQCHPIADVFEGISGILQGTFLSFSVPFISSTVNSGKPQNLVFEAKPQVSSSSSTITEEENERQRSAADPTAATARLNLMVQTAKTGYCLDVYIMEKDSPIKVPLFHDISLQALFHAHIESIPLFLRRTDIGIPNHDFFPADQMTVFRFLWCFIRRECRMTPVELGELNHLLPMK</sequence>
<dbReference type="OrthoDB" id="275836at2759"/>
<organism evidence="2 3">
    <name type="scientific">Bodo saltans</name>
    <name type="common">Flagellated protozoan</name>
    <dbReference type="NCBI Taxonomy" id="75058"/>
    <lineage>
        <taxon>Eukaryota</taxon>
        <taxon>Discoba</taxon>
        <taxon>Euglenozoa</taxon>
        <taxon>Kinetoplastea</taxon>
        <taxon>Metakinetoplastina</taxon>
        <taxon>Eubodonida</taxon>
        <taxon>Bodonidae</taxon>
        <taxon>Bodo</taxon>
    </lineage>
</organism>
<dbReference type="OMA" id="FHAHIES"/>